<protein>
    <recommendedName>
        <fullName evidence="3">Methyltransferase domain-containing protein</fullName>
    </recommendedName>
</protein>
<proteinExistence type="predicted"/>
<dbReference type="EMBL" id="JABBGC010000002">
    <property type="protein sequence ID" value="NML38916.1"/>
    <property type="molecule type" value="Genomic_DNA"/>
</dbReference>
<dbReference type="PANTHER" id="PTHR11006">
    <property type="entry name" value="PROTEIN ARGININE N-METHYLTRANSFERASE"/>
    <property type="match status" value="1"/>
</dbReference>
<dbReference type="Proteomes" id="UP000583266">
    <property type="component" value="Unassembled WGS sequence"/>
</dbReference>
<dbReference type="SUPFAM" id="SSF53335">
    <property type="entry name" value="S-adenosyl-L-methionine-dependent methyltransferases"/>
    <property type="match status" value="1"/>
</dbReference>
<dbReference type="Gene3D" id="3.30.300.30">
    <property type="match status" value="1"/>
</dbReference>
<comment type="caution">
    <text evidence="1">The sequence shown here is derived from an EMBL/GenBank/DDBJ whole genome shotgun (WGS) entry which is preliminary data.</text>
</comment>
<dbReference type="Gene3D" id="3.40.50.150">
    <property type="entry name" value="Vaccinia Virus protein VP39"/>
    <property type="match status" value="1"/>
</dbReference>
<name>A0A848GKQ3_9BACT</name>
<sequence length="443" mass="50596">MIDLNKTHHQELLDIESVLLTHREVESCVVVASPEREYHSASFFLFYRLVQNVEFVPSLGEHDIYDIFIYNSMASDDMRVRGYREALADKVKDKVVLDPGTGTELILARHCINAGAKKVYAVEALEHAYKQAREKIAQLGLEDKITLILGDARHVTLPEKIDYIVSALAGNIASSDGCIPLINELKGNFGSDVKFIPNRYLTQVAAVELPAAIYEKGLSPMSAYYISEVHKKYGHTFDIRMCLRYFSPSLLISDTRTVEDIAYESELHESAEQKTTLSFVKDGIIHGIVFWLNAYTDELMMIDSLQHTHHLPVYFPLFENGMEVEKGDRLCLTFSRSTGLDGYHPDYHVKGWVEFKNGERINFEHDSAHQGTQKVSDTHGKKPVTPLRTYEYITEKTLRDYVKSRLPGNTVPYKMIRVEQWPLNANGEIDKQQLLQHVRVDKR</sequence>
<dbReference type="InterPro" id="IPR025799">
    <property type="entry name" value="Arg_MeTrfase"/>
</dbReference>
<dbReference type="AlphaFoldDB" id="A0A848GKQ3"/>
<evidence type="ECO:0008006" key="3">
    <source>
        <dbReference type="Google" id="ProtNLM"/>
    </source>
</evidence>
<reference evidence="1 2" key="1">
    <citation type="submission" date="2020-04" db="EMBL/GenBank/DDBJ databases">
        <title>Chitinophaga sp. G-6-1-13 sp. nov., isolated from soil.</title>
        <authorList>
            <person name="Dahal R.H."/>
            <person name="Chaudhary D.K."/>
        </authorList>
    </citation>
    <scope>NUCLEOTIDE SEQUENCE [LARGE SCALE GENOMIC DNA]</scope>
    <source>
        <strain evidence="1 2">G-6-1-13</strain>
    </source>
</reference>
<dbReference type="InterPro" id="IPR029063">
    <property type="entry name" value="SAM-dependent_MTases_sf"/>
</dbReference>
<accession>A0A848GKQ3</accession>
<dbReference type="GO" id="GO:0016274">
    <property type="term" value="F:protein-arginine N-methyltransferase activity"/>
    <property type="evidence" value="ECO:0007669"/>
    <property type="project" value="InterPro"/>
</dbReference>
<dbReference type="SUPFAM" id="SSF56801">
    <property type="entry name" value="Acetyl-CoA synthetase-like"/>
    <property type="match status" value="1"/>
</dbReference>
<dbReference type="PANTHER" id="PTHR11006:SF4">
    <property type="entry name" value="PROTEIN ARGININE N-METHYLTRANSFERASE 7"/>
    <property type="match status" value="1"/>
</dbReference>
<dbReference type="RefSeq" id="WP_169226046.1">
    <property type="nucleotide sequence ID" value="NZ_JABBGC010000002.1"/>
</dbReference>
<dbReference type="GO" id="GO:0042054">
    <property type="term" value="F:histone methyltransferase activity"/>
    <property type="evidence" value="ECO:0007669"/>
    <property type="project" value="TreeGrafter"/>
</dbReference>
<organism evidence="1 2">
    <name type="scientific">Chitinophaga fulva</name>
    <dbReference type="NCBI Taxonomy" id="2728842"/>
    <lineage>
        <taxon>Bacteria</taxon>
        <taxon>Pseudomonadati</taxon>
        <taxon>Bacteroidota</taxon>
        <taxon>Chitinophagia</taxon>
        <taxon>Chitinophagales</taxon>
        <taxon>Chitinophagaceae</taxon>
        <taxon>Chitinophaga</taxon>
    </lineage>
</organism>
<gene>
    <name evidence="1" type="ORF">HHL17_17050</name>
</gene>
<dbReference type="InterPro" id="IPR045851">
    <property type="entry name" value="AMP-bd_C_sf"/>
</dbReference>
<keyword evidence="2" id="KW-1185">Reference proteome</keyword>
<evidence type="ECO:0000313" key="1">
    <source>
        <dbReference type="EMBL" id="NML38916.1"/>
    </source>
</evidence>
<evidence type="ECO:0000313" key="2">
    <source>
        <dbReference type="Proteomes" id="UP000583266"/>
    </source>
</evidence>
<dbReference type="CDD" id="cd02440">
    <property type="entry name" value="AdoMet_MTases"/>
    <property type="match status" value="1"/>
</dbReference>